<dbReference type="GO" id="GO:1990817">
    <property type="term" value="F:poly(A) RNA polymerase activity"/>
    <property type="evidence" value="ECO:0007669"/>
    <property type="project" value="TreeGrafter"/>
</dbReference>
<feature type="compositionally biased region" description="Polar residues" evidence="4">
    <location>
        <begin position="254"/>
        <end position="282"/>
    </location>
</feature>
<reference evidence="6" key="1">
    <citation type="submission" date="2016-02" db="EMBL/GenBank/DDBJ databases">
        <title>RNAseq analyses of the midgut from blood- or serum-fed Ixodes ricinus ticks.</title>
        <authorList>
            <person name="Perner J."/>
            <person name="Provaznik J."/>
            <person name="Schrenkova J."/>
            <person name="Urbanova V."/>
            <person name="Ribeiro J.M."/>
            <person name="Kopacek P."/>
        </authorList>
    </citation>
    <scope>NUCLEOTIDE SEQUENCE</scope>
    <source>
        <tissue evidence="6">Gut</tissue>
    </source>
</reference>
<evidence type="ECO:0000256" key="3">
    <source>
        <dbReference type="ARBA" id="ARBA00022842"/>
    </source>
</evidence>
<evidence type="ECO:0000259" key="5">
    <source>
        <dbReference type="Pfam" id="PF03828"/>
    </source>
</evidence>
<dbReference type="Pfam" id="PF03828">
    <property type="entry name" value="PAP_assoc"/>
    <property type="match status" value="1"/>
</dbReference>
<keyword evidence="3" id="KW-0460">Magnesium</keyword>
<dbReference type="EMBL" id="GEFM01003256">
    <property type="protein sequence ID" value="JAP72540.1"/>
    <property type="molecule type" value="mRNA"/>
</dbReference>
<feature type="region of interest" description="Disordered" evidence="4">
    <location>
        <begin position="245"/>
        <end position="327"/>
    </location>
</feature>
<proteinExistence type="evidence at transcript level"/>
<evidence type="ECO:0000256" key="2">
    <source>
        <dbReference type="ARBA" id="ARBA00022723"/>
    </source>
</evidence>
<dbReference type="SUPFAM" id="SSF81631">
    <property type="entry name" value="PAP/OAS1 substrate-binding domain"/>
    <property type="match status" value="1"/>
</dbReference>
<dbReference type="GO" id="GO:0046872">
    <property type="term" value="F:metal ion binding"/>
    <property type="evidence" value="ECO:0007669"/>
    <property type="project" value="UniProtKB-KW"/>
</dbReference>
<dbReference type="PANTHER" id="PTHR12271">
    <property type="entry name" value="POLY A POLYMERASE CID PAP -RELATED"/>
    <property type="match status" value="1"/>
</dbReference>
<dbReference type="Gene3D" id="1.10.1410.10">
    <property type="match status" value="1"/>
</dbReference>
<dbReference type="InterPro" id="IPR002058">
    <property type="entry name" value="PAP_assoc"/>
</dbReference>
<feature type="compositionally biased region" description="Polar residues" evidence="4">
    <location>
        <begin position="292"/>
        <end position="303"/>
    </location>
</feature>
<protein>
    <submittedName>
        <fullName evidence="6">Putative s-m checkpoint control protein cid1</fullName>
    </submittedName>
</protein>
<name>A0A131Y2E5_IXORI</name>
<accession>A0A131Y2E5</accession>
<keyword evidence="1" id="KW-0808">Transferase</keyword>
<dbReference type="PANTHER" id="PTHR12271:SF127">
    <property type="entry name" value="SPECKLE TARGETED PIP5K1A-REGULATED POLY(A) POLYMERASE"/>
    <property type="match status" value="1"/>
</dbReference>
<dbReference type="AlphaFoldDB" id="A0A131Y2E5"/>
<evidence type="ECO:0000256" key="4">
    <source>
        <dbReference type="SAM" id="MobiDB-lite"/>
    </source>
</evidence>
<keyword evidence="2" id="KW-0479">Metal-binding</keyword>
<evidence type="ECO:0000313" key="6">
    <source>
        <dbReference type="EMBL" id="JAP72540.1"/>
    </source>
</evidence>
<feature type="domain" description="PAP-associated" evidence="5">
    <location>
        <begin position="79"/>
        <end position="142"/>
    </location>
</feature>
<sequence length="452" mass="49483">MRSHFLLTGRGNTLTSYAASMLVVCWLQRCARPPVLPTPEQMMARHAESGGETCEVEGRECGYIVKGEPCKVPTENRQTLAELVRGFFDFCASLNFDTHVVCLRTAELVERGVFYKELRKTPEWKHFRDGPMVIQDPLNLGHNVAASASLELAQKLAASCALAAEDMAGGPVGVADLLQAPLAKRLVERSVGSDVHRARIRMSGPELVHYPSALVWAREVCSILLQLLIAYRIDYKVAYREKEAASTPIADPSPNANSSTNVNPSLIADSSCNVNPSTNMDPSPNVGPLGNANPSTNTESSPNGDEVAPLDSSTVRPAPASGIANDFVSDDAASTRSRGRTLLVVECHPIKRTWTLRRRVSVEARAKAFDPDPLTVEKTMSDLSWDLADQVDKALDFELRLTELDGQNGLLALDVTPEKRGYSHTFRTMAQAFFDQKALSQLVRFYTLPDQS</sequence>
<organism evidence="6">
    <name type="scientific">Ixodes ricinus</name>
    <name type="common">Common tick</name>
    <name type="synonym">Acarus ricinus</name>
    <dbReference type="NCBI Taxonomy" id="34613"/>
    <lineage>
        <taxon>Eukaryota</taxon>
        <taxon>Metazoa</taxon>
        <taxon>Ecdysozoa</taxon>
        <taxon>Arthropoda</taxon>
        <taxon>Chelicerata</taxon>
        <taxon>Arachnida</taxon>
        <taxon>Acari</taxon>
        <taxon>Parasitiformes</taxon>
        <taxon>Ixodida</taxon>
        <taxon>Ixodoidea</taxon>
        <taxon>Ixodidae</taxon>
        <taxon>Ixodinae</taxon>
        <taxon>Ixodes</taxon>
    </lineage>
</organism>
<evidence type="ECO:0000256" key="1">
    <source>
        <dbReference type="ARBA" id="ARBA00022679"/>
    </source>
</evidence>
<dbReference type="GO" id="GO:0031123">
    <property type="term" value="P:RNA 3'-end processing"/>
    <property type="evidence" value="ECO:0007669"/>
    <property type="project" value="TreeGrafter"/>
</dbReference>